<dbReference type="Gene3D" id="1.25.40.10">
    <property type="entry name" value="Tetratricopeptide repeat domain"/>
    <property type="match status" value="2"/>
</dbReference>
<protein>
    <submittedName>
        <fullName evidence="2">Uncharacterized protein</fullName>
    </submittedName>
</protein>
<dbReference type="Proteomes" id="UP000759131">
    <property type="component" value="Unassembled WGS sequence"/>
</dbReference>
<dbReference type="EMBL" id="CAJPIZ010006098">
    <property type="protein sequence ID" value="CAG2109221.1"/>
    <property type="molecule type" value="Genomic_DNA"/>
</dbReference>
<name>A0A7R9Q280_9ACAR</name>
<dbReference type="PANTHER" id="PTHR44395">
    <property type="match status" value="1"/>
</dbReference>
<dbReference type="FunFam" id="1.25.40.10:FF:000239">
    <property type="entry name" value="Transmembrane and TPR repeat-containing protein 3"/>
    <property type="match status" value="1"/>
</dbReference>
<dbReference type="PROSITE" id="PS50005">
    <property type="entry name" value="TPR"/>
    <property type="match status" value="2"/>
</dbReference>
<feature type="repeat" description="TPR" evidence="1">
    <location>
        <begin position="40"/>
        <end position="73"/>
    </location>
</feature>
<dbReference type="Pfam" id="PF13414">
    <property type="entry name" value="TPR_11"/>
    <property type="match status" value="1"/>
</dbReference>
<evidence type="ECO:0000313" key="2">
    <source>
        <dbReference type="EMBL" id="CAD7628791.1"/>
    </source>
</evidence>
<accession>A0A7R9Q280</accession>
<organism evidence="2">
    <name type="scientific">Medioppia subpectinata</name>
    <dbReference type="NCBI Taxonomy" id="1979941"/>
    <lineage>
        <taxon>Eukaryota</taxon>
        <taxon>Metazoa</taxon>
        <taxon>Ecdysozoa</taxon>
        <taxon>Arthropoda</taxon>
        <taxon>Chelicerata</taxon>
        <taxon>Arachnida</taxon>
        <taxon>Acari</taxon>
        <taxon>Acariformes</taxon>
        <taxon>Sarcoptiformes</taxon>
        <taxon>Oribatida</taxon>
        <taxon>Brachypylina</taxon>
        <taxon>Oppioidea</taxon>
        <taxon>Oppiidae</taxon>
        <taxon>Medioppia</taxon>
    </lineage>
</organism>
<dbReference type="EMBL" id="OC860673">
    <property type="protein sequence ID" value="CAD7628791.1"/>
    <property type="molecule type" value="Genomic_DNA"/>
</dbReference>
<evidence type="ECO:0000313" key="3">
    <source>
        <dbReference type="Proteomes" id="UP000759131"/>
    </source>
</evidence>
<sequence length="245" mass="28421">MRADYTQAYINRGDILIRMNRTREAQEVYEKALQFDSSNPDIYYNLGVVLLEQSKATQALVYFNKALELNPSHEQSLMNSAILIQESGSHELRPLAQQRDVKEYLLPFRLLSQINATFNLALLLSDSNRALEAVPFLKQLLRHHSDHIKGLILLGDIYINHVKDLEAAEECYKQIIKHDSNNIQGRHNLCVVYVEREELERAENCLLGVSSLAPNEEYIRKHLRIVRTRIAKLRQKYHNKEDSLV</sequence>
<dbReference type="AlphaFoldDB" id="A0A7R9Q280"/>
<dbReference type="OrthoDB" id="6430112at2759"/>
<feature type="repeat" description="TPR" evidence="1">
    <location>
        <begin position="6"/>
        <end position="39"/>
    </location>
</feature>
<dbReference type="PANTHER" id="PTHR44395:SF1">
    <property type="entry name" value="PROTEIN O-MANNOSYL-TRANSFERASE TMTC3"/>
    <property type="match status" value="1"/>
</dbReference>
<dbReference type="SMART" id="SM00028">
    <property type="entry name" value="TPR"/>
    <property type="match status" value="4"/>
</dbReference>
<keyword evidence="3" id="KW-1185">Reference proteome</keyword>
<reference evidence="2" key="1">
    <citation type="submission" date="2020-11" db="EMBL/GenBank/DDBJ databases">
        <authorList>
            <person name="Tran Van P."/>
        </authorList>
    </citation>
    <scope>NUCLEOTIDE SEQUENCE</scope>
</reference>
<dbReference type="SUPFAM" id="SSF48452">
    <property type="entry name" value="TPR-like"/>
    <property type="match status" value="1"/>
</dbReference>
<dbReference type="GO" id="GO:0035269">
    <property type="term" value="P:protein O-linked glycosylation via mannose"/>
    <property type="evidence" value="ECO:0007669"/>
    <property type="project" value="TreeGrafter"/>
</dbReference>
<proteinExistence type="predicted"/>
<dbReference type="GO" id="GO:0005783">
    <property type="term" value="C:endoplasmic reticulum"/>
    <property type="evidence" value="ECO:0007669"/>
    <property type="project" value="TreeGrafter"/>
</dbReference>
<dbReference type="Pfam" id="PF13181">
    <property type="entry name" value="TPR_8"/>
    <property type="match status" value="1"/>
</dbReference>
<dbReference type="GO" id="GO:0000030">
    <property type="term" value="F:mannosyltransferase activity"/>
    <property type="evidence" value="ECO:0007669"/>
    <property type="project" value="TreeGrafter"/>
</dbReference>
<dbReference type="PROSITE" id="PS50293">
    <property type="entry name" value="TPR_REGION"/>
    <property type="match status" value="2"/>
</dbReference>
<evidence type="ECO:0000256" key="1">
    <source>
        <dbReference type="PROSITE-ProRule" id="PRU00339"/>
    </source>
</evidence>
<gene>
    <name evidence="2" type="ORF">OSB1V03_LOCUS9211</name>
</gene>
<dbReference type="InterPro" id="IPR011990">
    <property type="entry name" value="TPR-like_helical_dom_sf"/>
</dbReference>
<keyword evidence="1" id="KW-0802">TPR repeat</keyword>
<dbReference type="InterPro" id="IPR019734">
    <property type="entry name" value="TPR_rpt"/>
</dbReference>